<dbReference type="AlphaFoldDB" id="A0A2P5D4D4"/>
<proteinExistence type="predicted"/>
<name>A0A2P5D4D4_PARAD</name>
<keyword evidence="2" id="KW-1185">Reference proteome</keyword>
<protein>
    <submittedName>
        <fullName evidence="1">Uncharacterized protein</fullName>
    </submittedName>
</protein>
<accession>A0A2P5D4D4</accession>
<sequence>MASLTPRIDFIGLEWSPTTEAGCVELIRDKEEECLIIKDKYTENLKTIEVLDEVVQNLHSQAAGKLRSLVAEIERERKNNAFQAQIIAGLLPKRDPVLSSAALSMTRDIPLNESTNYDCNLGDFHEKMLDLEHEKEITNLYNFFSDHKERNRLSIENETRGLARERIGDEAVECSTLEDIDYKELR</sequence>
<comment type="caution">
    <text evidence="1">The sequence shown here is derived from an EMBL/GenBank/DDBJ whole genome shotgun (WGS) entry which is preliminary data.</text>
</comment>
<reference evidence="2" key="1">
    <citation type="submission" date="2016-06" db="EMBL/GenBank/DDBJ databases">
        <title>Parallel loss of symbiosis genes in relatives of nitrogen-fixing non-legume Parasponia.</title>
        <authorList>
            <person name="Van Velzen R."/>
            <person name="Holmer R."/>
            <person name="Bu F."/>
            <person name="Rutten L."/>
            <person name="Van Zeijl A."/>
            <person name="Liu W."/>
            <person name="Santuari L."/>
            <person name="Cao Q."/>
            <person name="Sharma T."/>
            <person name="Shen D."/>
            <person name="Roswanjaya Y."/>
            <person name="Wardhani T."/>
            <person name="Kalhor M.S."/>
            <person name="Jansen J."/>
            <person name="Van den Hoogen J."/>
            <person name="Gungor B."/>
            <person name="Hartog M."/>
            <person name="Hontelez J."/>
            <person name="Verver J."/>
            <person name="Yang W.-C."/>
            <person name="Schijlen E."/>
            <person name="Repin R."/>
            <person name="Schilthuizen M."/>
            <person name="Schranz E."/>
            <person name="Heidstra R."/>
            <person name="Miyata K."/>
            <person name="Fedorova E."/>
            <person name="Kohlen W."/>
            <person name="Bisseling T."/>
            <person name="Smit S."/>
            <person name="Geurts R."/>
        </authorList>
    </citation>
    <scope>NUCLEOTIDE SEQUENCE [LARGE SCALE GENOMIC DNA]</scope>
    <source>
        <strain evidence="2">cv. WU1-14</strain>
    </source>
</reference>
<dbReference type="EMBL" id="JXTB01000065">
    <property type="protein sequence ID" value="PON68162.1"/>
    <property type="molecule type" value="Genomic_DNA"/>
</dbReference>
<evidence type="ECO:0000313" key="2">
    <source>
        <dbReference type="Proteomes" id="UP000237105"/>
    </source>
</evidence>
<dbReference type="Proteomes" id="UP000237105">
    <property type="component" value="Unassembled WGS sequence"/>
</dbReference>
<gene>
    <name evidence="1" type="ORF">PanWU01x14_097220</name>
</gene>
<organism evidence="1 2">
    <name type="scientific">Parasponia andersonii</name>
    <name type="common">Sponia andersonii</name>
    <dbReference type="NCBI Taxonomy" id="3476"/>
    <lineage>
        <taxon>Eukaryota</taxon>
        <taxon>Viridiplantae</taxon>
        <taxon>Streptophyta</taxon>
        <taxon>Embryophyta</taxon>
        <taxon>Tracheophyta</taxon>
        <taxon>Spermatophyta</taxon>
        <taxon>Magnoliopsida</taxon>
        <taxon>eudicotyledons</taxon>
        <taxon>Gunneridae</taxon>
        <taxon>Pentapetalae</taxon>
        <taxon>rosids</taxon>
        <taxon>fabids</taxon>
        <taxon>Rosales</taxon>
        <taxon>Cannabaceae</taxon>
        <taxon>Parasponia</taxon>
    </lineage>
</organism>
<evidence type="ECO:0000313" key="1">
    <source>
        <dbReference type="EMBL" id="PON68162.1"/>
    </source>
</evidence>